<accession>A0A919L4X8</accession>
<sequence>MDVATIDLGDVRVEVEKRSAAAAARRDETAIPIAQMPDPAGVRPGVWAAWP</sequence>
<gene>
    <name evidence="1" type="ORF">GCM10018793_43390</name>
</gene>
<comment type="caution">
    <text evidence="1">The sequence shown here is derived from an EMBL/GenBank/DDBJ whole genome shotgun (WGS) entry which is preliminary data.</text>
</comment>
<reference evidence="1" key="1">
    <citation type="journal article" date="2014" name="Int. J. Syst. Evol. Microbiol.">
        <title>Complete genome sequence of Corynebacterium casei LMG S-19264T (=DSM 44701T), isolated from a smear-ripened cheese.</title>
        <authorList>
            <consortium name="US DOE Joint Genome Institute (JGI-PGF)"/>
            <person name="Walter F."/>
            <person name="Albersmeier A."/>
            <person name="Kalinowski J."/>
            <person name="Ruckert C."/>
        </authorList>
    </citation>
    <scope>NUCLEOTIDE SEQUENCE</scope>
    <source>
        <strain evidence="1">JCM 5069</strain>
    </source>
</reference>
<keyword evidence="2" id="KW-1185">Reference proteome</keyword>
<proteinExistence type="predicted"/>
<name>A0A919L4X8_9ACTN</name>
<evidence type="ECO:0000313" key="1">
    <source>
        <dbReference type="EMBL" id="GHH82826.1"/>
    </source>
</evidence>
<dbReference type="RefSeq" id="WP_189934565.1">
    <property type="nucleotide sequence ID" value="NZ_BNCD01000013.1"/>
</dbReference>
<organism evidence="1 2">
    <name type="scientific">Streptomyces sulfonofaciens</name>
    <dbReference type="NCBI Taxonomy" id="68272"/>
    <lineage>
        <taxon>Bacteria</taxon>
        <taxon>Bacillati</taxon>
        <taxon>Actinomycetota</taxon>
        <taxon>Actinomycetes</taxon>
        <taxon>Kitasatosporales</taxon>
        <taxon>Streptomycetaceae</taxon>
        <taxon>Streptomyces</taxon>
    </lineage>
</organism>
<dbReference type="Proteomes" id="UP000603708">
    <property type="component" value="Unassembled WGS sequence"/>
</dbReference>
<protein>
    <submittedName>
        <fullName evidence="1">Uncharacterized protein</fullName>
    </submittedName>
</protein>
<dbReference type="AlphaFoldDB" id="A0A919L4X8"/>
<evidence type="ECO:0000313" key="2">
    <source>
        <dbReference type="Proteomes" id="UP000603708"/>
    </source>
</evidence>
<dbReference type="EMBL" id="BNCD01000013">
    <property type="protein sequence ID" value="GHH82826.1"/>
    <property type="molecule type" value="Genomic_DNA"/>
</dbReference>
<reference evidence="1" key="2">
    <citation type="submission" date="2020-09" db="EMBL/GenBank/DDBJ databases">
        <authorList>
            <person name="Sun Q."/>
            <person name="Ohkuma M."/>
        </authorList>
    </citation>
    <scope>NUCLEOTIDE SEQUENCE</scope>
    <source>
        <strain evidence="1">JCM 5069</strain>
    </source>
</reference>